<dbReference type="Proteomes" id="UP000260983">
    <property type="component" value="Unassembled WGS sequence"/>
</dbReference>
<dbReference type="PROSITE" id="PS51257">
    <property type="entry name" value="PROKAR_LIPOPROTEIN"/>
    <property type="match status" value="1"/>
</dbReference>
<proteinExistence type="predicted"/>
<organism evidence="1 2">
    <name type="scientific">Bacteroides oleiciplenus</name>
    <dbReference type="NCBI Taxonomy" id="626931"/>
    <lineage>
        <taxon>Bacteria</taxon>
        <taxon>Pseudomonadati</taxon>
        <taxon>Bacteroidota</taxon>
        <taxon>Bacteroidia</taxon>
        <taxon>Bacteroidales</taxon>
        <taxon>Bacteroidaceae</taxon>
        <taxon>Bacteroides</taxon>
    </lineage>
</organism>
<dbReference type="Gene3D" id="2.60.40.2620">
    <property type="entry name" value="Fimbrillin-like"/>
    <property type="match status" value="1"/>
</dbReference>
<dbReference type="InterPro" id="IPR042278">
    <property type="entry name" value="Mfa-like_1_N"/>
</dbReference>
<dbReference type="CDD" id="cd13120">
    <property type="entry name" value="BF2867_like_N"/>
    <property type="match status" value="1"/>
</dbReference>
<accession>A0A3E5B069</accession>
<sequence length="345" mass="36758">MRTRQWLMAMATLTIAGCSQNEIVETAQPGNEAVGFSVYSGVHTRAAVTDYNAIKGENVGFGVVAITSGGVLHMKDTNVKYSSEETPGWKYSPAIYWPNDGSSLSFYAFAPYNGAGVSRGVSSADFESTTAPSVTLTLQTPKKMVDLVATKAESKTSEDGAVSLKFAHVLSRLALKAHTSVDDASTEVKVTGLKIIGKTANSSSLFYKSAKYDIKNDSWTLADEGKQEEDWTIIGSADPSDDTYPAATVTNTSASILGNDEYLFLIPVSSSDVTDAIKMELTYTVTTGGITTSTTKTLSFTSGSSFLQKGTAYAINFEITLNAISFTVDETGWDWSADTTVNPAP</sequence>
<dbReference type="RefSeq" id="WP_117725568.1">
    <property type="nucleotide sequence ID" value="NZ_QSUL01000023.1"/>
</dbReference>
<evidence type="ECO:0000313" key="2">
    <source>
        <dbReference type="Proteomes" id="UP000260983"/>
    </source>
</evidence>
<name>A0A3E5B069_9BACE</name>
<gene>
    <name evidence="1" type="ORF">DXB65_21965</name>
</gene>
<comment type="caution">
    <text evidence="1">The sequence shown here is derived from an EMBL/GenBank/DDBJ whole genome shotgun (WGS) entry which is preliminary data.</text>
</comment>
<dbReference type="EMBL" id="QSUL01000023">
    <property type="protein sequence ID" value="RGN30987.1"/>
    <property type="molecule type" value="Genomic_DNA"/>
</dbReference>
<evidence type="ECO:0000313" key="1">
    <source>
        <dbReference type="EMBL" id="RGN30987.1"/>
    </source>
</evidence>
<dbReference type="Pfam" id="PF13149">
    <property type="entry name" value="Mfa_like_1"/>
    <property type="match status" value="1"/>
</dbReference>
<reference evidence="1 2" key="1">
    <citation type="submission" date="2018-08" db="EMBL/GenBank/DDBJ databases">
        <title>A genome reference for cultivated species of the human gut microbiota.</title>
        <authorList>
            <person name="Zou Y."/>
            <person name="Xue W."/>
            <person name="Luo G."/>
        </authorList>
    </citation>
    <scope>NUCLEOTIDE SEQUENCE [LARGE SCALE GENOMIC DNA]</scope>
    <source>
        <strain evidence="1 2">OM05-15BH</strain>
    </source>
</reference>
<protein>
    <submittedName>
        <fullName evidence="1">Fimbrillin family protein</fullName>
    </submittedName>
</protein>
<dbReference type="InterPro" id="IPR025049">
    <property type="entry name" value="Mfa-like_1"/>
</dbReference>
<dbReference type="AlphaFoldDB" id="A0A3E5B069"/>